<dbReference type="RefSeq" id="WP_239676803.1">
    <property type="nucleotide sequence ID" value="NZ_CP070499.1"/>
</dbReference>
<name>A0A895YA58_9ACTN</name>
<evidence type="ECO:0000313" key="5">
    <source>
        <dbReference type="EMBL" id="QSB14654.1"/>
    </source>
</evidence>
<dbReference type="GO" id="GO:0004252">
    <property type="term" value="F:serine-type endopeptidase activity"/>
    <property type="evidence" value="ECO:0007669"/>
    <property type="project" value="TreeGrafter"/>
</dbReference>
<organism evidence="5 6">
    <name type="scientific">Natronosporangium hydrolyticum</name>
    <dbReference type="NCBI Taxonomy" id="2811111"/>
    <lineage>
        <taxon>Bacteria</taxon>
        <taxon>Bacillati</taxon>
        <taxon>Actinomycetota</taxon>
        <taxon>Actinomycetes</taxon>
        <taxon>Micromonosporales</taxon>
        <taxon>Micromonosporaceae</taxon>
        <taxon>Natronosporangium</taxon>
    </lineage>
</organism>
<feature type="domain" description="Peptidase S9 prolyl oligopeptidase catalytic" evidence="4">
    <location>
        <begin position="417"/>
        <end position="618"/>
    </location>
</feature>
<reference evidence="5" key="1">
    <citation type="submission" date="2021-02" db="EMBL/GenBank/DDBJ databases">
        <title>Natrosporangium hydrolyticum gen. nov., sp. nov, a haloalkaliphilic actinobacterium from a soda solonchak soil.</title>
        <authorList>
            <person name="Sorokin D.Y."/>
            <person name="Khijniak T.V."/>
            <person name="Zakharycheva A.P."/>
            <person name="Boueva O.V."/>
            <person name="Ariskina E.V."/>
            <person name="Hahnke R.L."/>
            <person name="Bunk B."/>
            <person name="Sproer C."/>
            <person name="Schumann P."/>
            <person name="Evtushenko L.I."/>
            <person name="Kublanov I.V."/>
        </authorList>
    </citation>
    <scope>NUCLEOTIDE SEQUENCE</scope>
    <source>
        <strain evidence="5">DSM 106523</strain>
    </source>
</reference>
<dbReference type="InterPro" id="IPR001375">
    <property type="entry name" value="Peptidase_S9_cat"/>
</dbReference>
<dbReference type="Gene3D" id="3.40.50.1820">
    <property type="entry name" value="alpha/beta hydrolase"/>
    <property type="match status" value="1"/>
</dbReference>
<keyword evidence="1" id="KW-0378">Hydrolase</keyword>
<dbReference type="GO" id="GO:0006508">
    <property type="term" value="P:proteolysis"/>
    <property type="evidence" value="ECO:0007669"/>
    <property type="project" value="InterPro"/>
</dbReference>
<dbReference type="Proteomes" id="UP000662857">
    <property type="component" value="Chromosome"/>
</dbReference>
<feature type="compositionally biased region" description="Low complexity" evidence="3">
    <location>
        <begin position="14"/>
        <end position="23"/>
    </location>
</feature>
<sequence length="625" mass="66600">MTRYPLAPAPARQPRPGRRPTAADFAGLAEPGPPVLSPDGRWVTFAVTRPAEAPYASIWLAPADGGEKAEPVAAQVALASPLCFDPESRHIGYLTGDGATRWLTRLSLAGLPASESEIVLPEPVTGTGTLAFQPGGGQLVALLRTHQVGRLWRIDPDGGAAHAASPDGLDVLAFTLSPAGNRAAVVARPTAGQSGQLSLIDLATGELTQTLHHRVCAPTTRDQTLDWSPDGTAVLFSRAGASGGHEPAVADLASGAVRPIRWGGPATVLAARWSGAGDRIVAQLFRRTTSVLVEQDLAGGPPRRLARARVGYPRFSHRRGRTAYLTSDADAAPDVWLRDPTTGARQLTDLNPQLRELRLGTVREISWRSSRDRTRVDGLLVHPPDAPDGPLPTVVNLHGGPHYHWCDGWHGSWVEWAQLLAGNGFAVLLPNPRGSTGRGWRYAHAVRGALGTLPLTDVLDGVDRLVADGVADPDRLGIGGWSYGGYLTAWAITQTTRFAAAVVGAGISEVASFLDESPMGPVWRGFFPGASRDRTAGYAAASPLTHLHRCRTPTLVVHGEQDRKIPVEQARRLHHGLREQQVPTELITLPGEGHTLTSVAARTRLLDSTLGWFAHQLGVAGRRLI</sequence>
<dbReference type="InterPro" id="IPR011042">
    <property type="entry name" value="6-blade_b-propeller_TolB-like"/>
</dbReference>
<dbReference type="KEGG" id="nhy:JQS43_24860"/>
<evidence type="ECO:0000256" key="2">
    <source>
        <dbReference type="ARBA" id="ARBA00022825"/>
    </source>
</evidence>
<accession>A0A895YA58</accession>
<keyword evidence="6" id="KW-1185">Reference proteome</keyword>
<evidence type="ECO:0000256" key="3">
    <source>
        <dbReference type="SAM" id="MobiDB-lite"/>
    </source>
</evidence>
<evidence type="ECO:0000259" key="4">
    <source>
        <dbReference type="Pfam" id="PF00326"/>
    </source>
</evidence>
<dbReference type="Pfam" id="PF07676">
    <property type="entry name" value="PD40"/>
    <property type="match status" value="1"/>
</dbReference>
<dbReference type="EMBL" id="CP070499">
    <property type="protein sequence ID" value="QSB14654.1"/>
    <property type="molecule type" value="Genomic_DNA"/>
</dbReference>
<feature type="region of interest" description="Disordered" evidence="3">
    <location>
        <begin position="1"/>
        <end position="32"/>
    </location>
</feature>
<dbReference type="Gene3D" id="2.120.10.30">
    <property type="entry name" value="TolB, C-terminal domain"/>
    <property type="match status" value="2"/>
</dbReference>
<dbReference type="SUPFAM" id="SSF53474">
    <property type="entry name" value="alpha/beta-Hydrolases"/>
    <property type="match status" value="1"/>
</dbReference>
<dbReference type="SUPFAM" id="SSF82171">
    <property type="entry name" value="DPP6 N-terminal domain-like"/>
    <property type="match status" value="1"/>
</dbReference>
<dbReference type="PANTHER" id="PTHR42776">
    <property type="entry name" value="SERINE PEPTIDASE S9 FAMILY MEMBER"/>
    <property type="match status" value="1"/>
</dbReference>
<dbReference type="PANTHER" id="PTHR42776:SF27">
    <property type="entry name" value="DIPEPTIDYL PEPTIDASE FAMILY MEMBER 6"/>
    <property type="match status" value="1"/>
</dbReference>
<proteinExistence type="predicted"/>
<keyword evidence="2" id="KW-0720">Serine protease</keyword>
<dbReference type="InterPro" id="IPR029058">
    <property type="entry name" value="AB_hydrolase_fold"/>
</dbReference>
<gene>
    <name evidence="5" type="ORF">JQS43_24860</name>
</gene>
<evidence type="ECO:0000256" key="1">
    <source>
        <dbReference type="ARBA" id="ARBA00022801"/>
    </source>
</evidence>
<dbReference type="AlphaFoldDB" id="A0A895YA58"/>
<dbReference type="Pfam" id="PF00326">
    <property type="entry name" value="Peptidase_S9"/>
    <property type="match status" value="1"/>
</dbReference>
<protein>
    <submittedName>
        <fullName evidence="5">S9 family peptidase</fullName>
    </submittedName>
</protein>
<keyword evidence="2" id="KW-0645">Protease</keyword>
<dbReference type="InterPro" id="IPR011659">
    <property type="entry name" value="WD40"/>
</dbReference>
<evidence type="ECO:0000313" key="6">
    <source>
        <dbReference type="Proteomes" id="UP000662857"/>
    </source>
</evidence>